<accession>A0ABS7EGB5</accession>
<evidence type="ECO:0000313" key="2">
    <source>
        <dbReference type="Proteomes" id="UP001166251"/>
    </source>
</evidence>
<organism evidence="1 2">
    <name type="scientific">Neiella holothuriorum</name>
    <dbReference type="NCBI Taxonomy" id="2870530"/>
    <lineage>
        <taxon>Bacteria</taxon>
        <taxon>Pseudomonadati</taxon>
        <taxon>Pseudomonadota</taxon>
        <taxon>Gammaproteobacteria</taxon>
        <taxon>Alteromonadales</taxon>
        <taxon>Echinimonadaceae</taxon>
        <taxon>Neiella</taxon>
    </lineage>
</organism>
<keyword evidence="2" id="KW-1185">Reference proteome</keyword>
<protein>
    <submittedName>
        <fullName evidence="1">Uncharacterized protein</fullName>
    </submittedName>
</protein>
<dbReference type="RefSeq" id="WP_220104048.1">
    <property type="nucleotide sequence ID" value="NZ_JAHZSS010000010.1"/>
</dbReference>
<reference evidence="1" key="1">
    <citation type="submission" date="2021-07" db="EMBL/GenBank/DDBJ databases">
        <title>Neiella marina sp. nov., isolated from the intestinal content of sea cucumber Apostichopus japonicus.</title>
        <authorList>
            <person name="Bai X."/>
        </authorList>
    </citation>
    <scope>NUCLEOTIDE SEQUENCE</scope>
    <source>
        <strain evidence="1">126</strain>
    </source>
</reference>
<sequence length="157" mass="17758">MTFQTFQPDQIALVSAIVQELSRQQPDLPAEAALMNKVIEAANMICDECARERIYANKAMTPAEWLASDDVGESSRYMLACLANIGCPPDNGPRPLAASDLGRCIRMLRACDLENKIELMRDRGKRWSELVEHWKPLVRAYDEEDYEKVSELLNPSN</sequence>
<comment type="caution">
    <text evidence="1">The sequence shown here is derived from an EMBL/GenBank/DDBJ whole genome shotgun (WGS) entry which is preliminary data.</text>
</comment>
<evidence type="ECO:0000313" key="1">
    <source>
        <dbReference type="EMBL" id="MBW8191365.1"/>
    </source>
</evidence>
<dbReference type="Proteomes" id="UP001166251">
    <property type="component" value="Unassembled WGS sequence"/>
</dbReference>
<name>A0ABS7EGB5_9GAMM</name>
<proteinExistence type="predicted"/>
<gene>
    <name evidence="1" type="ORF">K0504_09975</name>
</gene>
<dbReference type="EMBL" id="JAHZSS010000010">
    <property type="protein sequence ID" value="MBW8191365.1"/>
    <property type="molecule type" value="Genomic_DNA"/>
</dbReference>